<dbReference type="AlphaFoldDB" id="A0A921KTT9"/>
<proteinExistence type="predicted"/>
<dbReference type="InterPro" id="IPR003615">
    <property type="entry name" value="HNH_nuc"/>
</dbReference>
<dbReference type="Gene3D" id="1.10.30.50">
    <property type="match status" value="1"/>
</dbReference>
<dbReference type="InterPro" id="IPR002711">
    <property type="entry name" value="HNH"/>
</dbReference>
<dbReference type="Proteomes" id="UP000775129">
    <property type="component" value="Unassembled WGS sequence"/>
</dbReference>
<gene>
    <name evidence="3" type="ORF">K8W24_16075</name>
</gene>
<evidence type="ECO:0000259" key="2">
    <source>
        <dbReference type="SMART" id="SM00507"/>
    </source>
</evidence>
<dbReference type="GO" id="GO:0004519">
    <property type="term" value="F:endonuclease activity"/>
    <property type="evidence" value="ECO:0007669"/>
    <property type="project" value="UniProtKB-KW"/>
</dbReference>
<evidence type="ECO:0000313" key="4">
    <source>
        <dbReference type="Proteomes" id="UP000775129"/>
    </source>
</evidence>
<accession>A0A921KTT9</accession>
<name>A0A921KTT9_9MICO</name>
<feature type="compositionally biased region" description="Low complexity" evidence="1">
    <location>
        <begin position="238"/>
        <end position="250"/>
    </location>
</feature>
<feature type="compositionally biased region" description="Basic and acidic residues" evidence="1">
    <location>
        <begin position="228"/>
        <end position="237"/>
    </location>
</feature>
<evidence type="ECO:0000256" key="1">
    <source>
        <dbReference type="SAM" id="MobiDB-lite"/>
    </source>
</evidence>
<reference evidence="3" key="1">
    <citation type="journal article" date="2021" name="PeerJ">
        <title>Extensive microbial diversity within the chicken gut microbiome revealed by metagenomics and culture.</title>
        <authorList>
            <person name="Gilroy R."/>
            <person name="Ravi A."/>
            <person name="Getino M."/>
            <person name="Pursley I."/>
            <person name="Horton D.L."/>
            <person name="Alikhan N.F."/>
            <person name="Baker D."/>
            <person name="Gharbi K."/>
            <person name="Hall N."/>
            <person name="Watson M."/>
            <person name="Adriaenssens E.M."/>
            <person name="Foster-Nyarko E."/>
            <person name="Jarju S."/>
            <person name="Secka A."/>
            <person name="Antonio M."/>
            <person name="Oren A."/>
            <person name="Chaudhuri R.R."/>
            <person name="La Ragione R."/>
            <person name="Hildebrand F."/>
            <person name="Pallen M.J."/>
        </authorList>
    </citation>
    <scope>NUCLEOTIDE SEQUENCE</scope>
    <source>
        <strain evidence="3">1647</strain>
    </source>
</reference>
<protein>
    <submittedName>
        <fullName evidence="3">HNH endonuclease</fullName>
    </submittedName>
</protein>
<sequence>MTDRTCSIEGCTSPVRARGWCSKHYQRWKANGDPVALAPRVKDWPDGTRECTECARRLPLTGFDLDASATLGRRAKCKTCRSAQMKAWYRVNRERQVDRQRARYRTNHAVILERDRARYFRDREKRLEAVYASVDRRRAEQWGVAYDPEVTRSALRERLGDLCAYCGALMDFEILDGHVYSPTKATIDHQLPLARGGPHSWDNCVLACWACNGEKRLKTPDEWMREFDAEGDHDPADLHPAAGAAGAEVA</sequence>
<dbReference type="SMART" id="SM00507">
    <property type="entry name" value="HNHc"/>
    <property type="match status" value="1"/>
</dbReference>
<keyword evidence="3" id="KW-0540">Nuclease</keyword>
<keyword evidence="3" id="KW-0255">Endonuclease</keyword>
<dbReference type="Pfam" id="PF01844">
    <property type="entry name" value="HNH"/>
    <property type="match status" value="1"/>
</dbReference>
<dbReference type="PANTHER" id="PTHR33877">
    <property type="entry name" value="SLL1193 PROTEIN"/>
    <property type="match status" value="1"/>
</dbReference>
<dbReference type="GO" id="GO:0008270">
    <property type="term" value="F:zinc ion binding"/>
    <property type="evidence" value="ECO:0007669"/>
    <property type="project" value="InterPro"/>
</dbReference>
<dbReference type="CDD" id="cd00085">
    <property type="entry name" value="HNHc"/>
    <property type="match status" value="1"/>
</dbReference>
<feature type="region of interest" description="Disordered" evidence="1">
    <location>
        <begin position="228"/>
        <end position="250"/>
    </location>
</feature>
<keyword evidence="3" id="KW-0378">Hydrolase</keyword>
<reference evidence="3" key="2">
    <citation type="submission" date="2021-09" db="EMBL/GenBank/DDBJ databases">
        <authorList>
            <person name="Gilroy R."/>
        </authorList>
    </citation>
    <scope>NUCLEOTIDE SEQUENCE</scope>
    <source>
        <strain evidence="3">1647</strain>
    </source>
</reference>
<comment type="caution">
    <text evidence="3">The sequence shown here is derived from an EMBL/GenBank/DDBJ whole genome shotgun (WGS) entry which is preliminary data.</text>
</comment>
<dbReference type="InterPro" id="IPR052892">
    <property type="entry name" value="NA-targeting_endonuclease"/>
</dbReference>
<feature type="domain" description="HNH nuclease" evidence="2">
    <location>
        <begin position="150"/>
        <end position="213"/>
    </location>
</feature>
<organism evidence="3 4">
    <name type="scientific">Brachybacterium paraconglomeratum</name>
    <dbReference type="NCBI Taxonomy" id="173362"/>
    <lineage>
        <taxon>Bacteria</taxon>
        <taxon>Bacillati</taxon>
        <taxon>Actinomycetota</taxon>
        <taxon>Actinomycetes</taxon>
        <taxon>Micrococcales</taxon>
        <taxon>Dermabacteraceae</taxon>
        <taxon>Brachybacterium</taxon>
    </lineage>
</organism>
<evidence type="ECO:0000313" key="3">
    <source>
        <dbReference type="EMBL" id="HJF51281.1"/>
    </source>
</evidence>
<dbReference type="PANTHER" id="PTHR33877:SF2">
    <property type="entry name" value="OS07G0170200 PROTEIN"/>
    <property type="match status" value="1"/>
</dbReference>
<dbReference type="GO" id="GO:0003676">
    <property type="term" value="F:nucleic acid binding"/>
    <property type="evidence" value="ECO:0007669"/>
    <property type="project" value="InterPro"/>
</dbReference>
<dbReference type="EMBL" id="DYWO01000474">
    <property type="protein sequence ID" value="HJF51281.1"/>
    <property type="molecule type" value="Genomic_DNA"/>
</dbReference>